<evidence type="ECO:0000259" key="9">
    <source>
        <dbReference type="PROSITE" id="PS50865"/>
    </source>
</evidence>
<dbReference type="Pfam" id="PF01753">
    <property type="entry name" value="zf-MYND"/>
    <property type="match status" value="1"/>
</dbReference>
<evidence type="ECO:0000313" key="11">
    <source>
        <dbReference type="Proteomes" id="UP001187531"/>
    </source>
</evidence>
<reference evidence="10" key="1">
    <citation type="submission" date="2023-07" db="EMBL/GenBank/DDBJ databases">
        <title>Chromosome-level genome assembly of Artemia franciscana.</title>
        <authorList>
            <person name="Jo E."/>
        </authorList>
    </citation>
    <scope>NUCLEOTIDE SEQUENCE</scope>
    <source>
        <tissue evidence="10">Whole body</tissue>
    </source>
</reference>
<dbReference type="GO" id="GO:0008757">
    <property type="term" value="F:S-adenosylmethionine-dependent methyltransferase activity"/>
    <property type="evidence" value="ECO:0007669"/>
    <property type="project" value="UniProtKB-ARBA"/>
</dbReference>
<feature type="domain" description="SET" evidence="8">
    <location>
        <begin position="213"/>
        <end position="481"/>
    </location>
</feature>
<keyword evidence="4" id="KW-0479">Metal-binding</keyword>
<dbReference type="GO" id="GO:0005737">
    <property type="term" value="C:cytoplasm"/>
    <property type="evidence" value="ECO:0007669"/>
    <property type="project" value="TreeGrafter"/>
</dbReference>
<evidence type="ECO:0000256" key="2">
    <source>
        <dbReference type="ARBA" id="ARBA00022679"/>
    </source>
</evidence>
<evidence type="ECO:0000256" key="6">
    <source>
        <dbReference type="ARBA" id="ARBA00022833"/>
    </source>
</evidence>
<dbReference type="GO" id="GO:0042826">
    <property type="term" value="F:histone deacetylase binding"/>
    <property type="evidence" value="ECO:0007669"/>
    <property type="project" value="TreeGrafter"/>
</dbReference>
<dbReference type="GO" id="GO:0005634">
    <property type="term" value="C:nucleus"/>
    <property type="evidence" value="ECO:0007669"/>
    <property type="project" value="TreeGrafter"/>
</dbReference>
<dbReference type="InterPro" id="IPR011990">
    <property type="entry name" value="TPR-like_helical_dom_sf"/>
</dbReference>
<evidence type="ECO:0000256" key="1">
    <source>
        <dbReference type="ARBA" id="ARBA00022603"/>
    </source>
</evidence>
<dbReference type="InterPro" id="IPR036280">
    <property type="entry name" value="Multihaem_cyt_sf"/>
</dbReference>
<evidence type="ECO:0000256" key="4">
    <source>
        <dbReference type="ARBA" id="ARBA00022723"/>
    </source>
</evidence>
<gene>
    <name evidence="10" type="ORF">QYM36_017375</name>
</gene>
<dbReference type="EMBL" id="JAVRJZ010000021">
    <property type="protein sequence ID" value="KAK2705310.1"/>
    <property type="molecule type" value="Genomic_DNA"/>
</dbReference>
<accession>A0AA88KX34</accession>
<dbReference type="PANTHER" id="PTHR46165">
    <property type="entry name" value="SET AND MYND DOMAIN-CONTAINING PROTEIN 4"/>
    <property type="match status" value="1"/>
</dbReference>
<proteinExistence type="predicted"/>
<dbReference type="Pfam" id="PF00856">
    <property type="entry name" value="SET"/>
    <property type="match status" value="1"/>
</dbReference>
<dbReference type="InterPro" id="IPR001214">
    <property type="entry name" value="SET_dom"/>
</dbReference>
<keyword evidence="5 7" id="KW-0863">Zinc-finger</keyword>
<dbReference type="Gene3D" id="1.10.220.160">
    <property type="match status" value="1"/>
</dbReference>
<dbReference type="InterPro" id="IPR002893">
    <property type="entry name" value="Znf_MYND"/>
</dbReference>
<dbReference type="Gene3D" id="6.10.140.2220">
    <property type="match status" value="1"/>
</dbReference>
<comment type="caution">
    <text evidence="10">The sequence shown here is derived from an EMBL/GenBank/DDBJ whole genome shotgun (WGS) entry which is preliminary data.</text>
</comment>
<keyword evidence="11" id="KW-1185">Reference proteome</keyword>
<dbReference type="SUPFAM" id="SSF144232">
    <property type="entry name" value="HIT/MYND zinc finger-like"/>
    <property type="match status" value="1"/>
</dbReference>
<dbReference type="InterPro" id="IPR046341">
    <property type="entry name" value="SET_dom_sf"/>
</dbReference>
<dbReference type="SUPFAM" id="SSF48452">
    <property type="entry name" value="TPR-like"/>
    <property type="match status" value="1"/>
</dbReference>
<sequence>MNKEMVRFEGCKNLDKICLAILSQKERDYYQNTNVEESLHVVFRILDDLRLFEPPKAVTTKSKEKFEHYKKRGNGAFVSCDLDVALCDYQTASQFAKCKEDLAILYGNISAALFKSGKYLKSLEAINLAVSHGYPRDKFPKFYKRTLDCFKEIGATMPQELSPSQNESAFQIMISETIGILKSKKSSTVPDFALKYVGKKDFKRNKDIEAVSDCVSIIWDETKGSCMIANSDISAGELILSETPVAKSLEIKNSAKFCHECFYPVQVPYPCELCTFVLFCSHECKKTAADRHKRECQLLPRTQDDELDMRPLWAVQLICLHPPQEFIDQTLEIFEQKGKKESVYGKICELQSHSKTNHMMSKICLASSSWFVTRLLADYFQGCTTPIKSRIESLSDVMYHVAFVVAKLLSVAKFNKSGVGSNELRIGPSSFNTIGGALALTYSRFNHACDDNTFQYDVGPRKFIVSKRPIKRGEEITVSYGQSVLASTYAERQSHLKRNYCFECHCAVCQTPPPFVKEINGRVNMEEVHSFICAGCGDKYVWSDLKPKKKHVCKKCHMTLPFGSMLYKYQGMFRRANLLVECEDFYDKQNFCSLLSLIAEFHAMCGSPSYFGVMLEAKLQTVLDSFATEAVLSENK</sequence>
<dbReference type="PROSITE" id="PS01360">
    <property type="entry name" value="ZF_MYND_1"/>
    <property type="match status" value="1"/>
</dbReference>
<keyword evidence="3" id="KW-0949">S-adenosyl-L-methionine</keyword>
<evidence type="ECO:0000256" key="3">
    <source>
        <dbReference type="ARBA" id="ARBA00022691"/>
    </source>
</evidence>
<evidence type="ECO:0000256" key="5">
    <source>
        <dbReference type="ARBA" id="ARBA00022771"/>
    </source>
</evidence>
<keyword evidence="1" id="KW-0489">Methyltransferase</keyword>
<feature type="domain" description="MYND-type" evidence="9">
    <location>
        <begin position="258"/>
        <end position="296"/>
    </location>
</feature>
<evidence type="ECO:0000313" key="10">
    <source>
        <dbReference type="EMBL" id="KAK2705311.1"/>
    </source>
</evidence>
<dbReference type="GO" id="GO:0008276">
    <property type="term" value="F:protein methyltransferase activity"/>
    <property type="evidence" value="ECO:0007669"/>
    <property type="project" value="UniProtKB-ARBA"/>
</dbReference>
<dbReference type="GO" id="GO:0032259">
    <property type="term" value="P:methylation"/>
    <property type="evidence" value="ECO:0007669"/>
    <property type="project" value="UniProtKB-KW"/>
</dbReference>
<dbReference type="SUPFAM" id="SSF48695">
    <property type="entry name" value="Multiheme cytochromes"/>
    <property type="match status" value="1"/>
</dbReference>
<dbReference type="AlphaFoldDB" id="A0AA88KX34"/>
<evidence type="ECO:0000256" key="7">
    <source>
        <dbReference type="PROSITE-ProRule" id="PRU00134"/>
    </source>
</evidence>
<dbReference type="GO" id="GO:0008270">
    <property type="term" value="F:zinc ion binding"/>
    <property type="evidence" value="ECO:0007669"/>
    <property type="project" value="UniProtKB-KW"/>
</dbReference>
<organism evidence="10 11">
    <name type="scientific">Artemia franciscana</name>
    <name type="common">Brine shrimp</name>
    <name type="synonym">Artemia sanfranciscana</name>
    <dbReference type="NCBI Taxonomy" id="6661"/>
    <lineage>
        <taxon>Eukaryota</taxon>
        <taxon>Metazoa</taxon>
        <taxon>Ecdysozoa</taxon>
        <taxon>Arthropoda</taxon>
        <taxon>Crustacea</taxon>
        <taxon>Branchiopoda</taxon>
        <taxon>Anostraca</taxon>
        <taxon>Artemiidae</taxon>
        <taxon>Artemia</taxon>
    </lineage>
</organism>
<name>A0AA88KX34_ARTSF</name>
<keyword evidence="2" id="KW-0808">Transferase</keyword>
<dbReference type="PROSITE" id="PS50865">
    <property type="entry name" value="ZF_MYND_2"/>
    <property type="match status" value="1"/>
</dbReference>
<dbReference type="PROSITE" id="PS50280">
    <property type="entry name" value="SET"/>
    <property type="match status" value="1"/>
</dbReference>
<dbReference type="Gene3D" id="2.170.270.10">
    <property type="entry name" value="SET domain"/>
    <property type="match status" value="1"/>
</dbReference>
<dbReference type="GO" id="GO:0008170">
    <property type="term" value="F:N-methyltransferase activity"/>
    <property type="evidence" value="ECO:0007669"/>
    <property type="project" value="UniProtKB-ARBA"/>
</dbReference>
<evidence type="ECO:0000259" key="8">
    <source>
        <dbReference type="PROSITE" id="PS50280"/>
    </source>
</evidence>
<dbReference type="SUPFAM" id="SSF82199">
    <property type="entry name" value="SET domain"/>
    <property type="match status" value="1"/>
</dbReference>
<evidence type="ECO:0008006" key="12">
    <source>
        <dbReference type="Google" id="ProtNLM"/>
    </source>
</evidence>
<dbReference type="EMBL" id="JAVRJZ010000021">
    <property type="protein sequence ID" value="KAK2705311.1"/>
    <property type="molecule type" value="Genomic_DNA"/>
</dbReference>
<keyword evidence="6" id="KW-0862">Zinc</keyword>
<dbReference type="PANTHER" id="PTHR46165:SF6">
    <property type="entry name" value="SET AND MYND DOMAIN-CONTAINING PROTEIN 4-LIKE PROTEIN"/>
    <property type="match status" value="1"/>
</dbReference>
<dbReference type="Proteomes" id="UP001187531">
    <property type="component" value="Unassembled WGS sequence"/>
</dbReference>
<protein>
    <recommendedName>
        <fullName evidence="12">SET and MYND domain-containing protein 4</fullName>
    </recommendedName>
</protein>
<dbReference type="Gene3D" id="1.25.40.10">
    <property type="entry name" value="Tetratricopeptide repeat domain"/>
    <property type="match status" value="1"/>
</dbReference>
<dbReference type="InterPro" id="IPR052097">
    <property type="entry name" value="SET-MYND_domain_protein"/>
</dbReference>